<dbReference type="InterPro" id="IPR013783">
    <property type="entry name" value="Ig-like_fold"/>
</dbReference>
<evidence type="ECO:0000256" key="7">
    <source>
        <dbReference type="SAM" id="SignalP"/>
    </source>
</evidence>
<dbReference type="GO" id="GO:0001558">
    <property type="term" value="P:regulation of cell growth"/>
    <property type="evidence" value="ECO:0007669"/>
    <property type="project" value="InterPro"/>
</dbReference>
<reference evidence="10 11" key="1">
    <citation type="submission" date="2015-12" db="EMBL/GenBank/DDBJ databases">
        <title>The genome of Folsomia candida.</title>
        <authorList>
            <person name="Faddeeva A."/>
            <person name="Derks M.F."/>
            <person name="Anvar Y."/>
            <person name="Smit S."/>
            <person name="Van Straalen N."/>
            <person name="Roelofs D."/>
        </authorList>
    </citation>
    <scope>NUCLEOTIDE SEQUENCE [LARGE SCALE GENOMIC DNA]</scope>
    <source>
        <strain evidence="10 11">VU population</strain>
        <tissue evidence="10">Whole body</tissue>
    </source>
</reference>
<dbReference type="PROSITE" id="PS51323">
    <property type="entry name" value="IGFBP_N_2"/>
    <property type="match status" value="1"/>
</dbReference>
<evidence type="ECO:0000256" key="2">
    <source>
        <dbReference type="ARBA" id="ARBA00022525"/>
    </source>
</evidence>
<dbReference type="Gene3D" id="2.60.40.10">
    <property type="entry name" value="Immunoglobulins"/>
    <property type="match status" value="1"/>
</dbReference>
<dbReference type="OrthoDB" id="5985519at2759"/>
<dbReference type="CDD" id="cd00104">
    <property type="entry name" value="KAZAL_FS"/>
    <property type="match status" value="1"/>
</dbReference>
<dbReference type="InterPro" id="IPR011390">
    <property type="entry name" value="IGFBP_rP_mac25"/>
</dbReference>
<dbReference type="SUPFAM" id="SSF48726">
    <property type="entry name" value="Immunoglobulin"/>
    <property type="match status" value="1"/>
</dbReference>
<keyword evidence="11" id="KW-1185">Reference proteome</keyword>
<organism evidence="10 11">
    <name type="scientific">Folsomia candida</name>
    <name type="common">Springtail</name>
    <dbReference type="NCBI Taxonomy" id="158441"/>
    <lineage>
        <taxon>Eukaryota</taxon>
        <taxon>Metazoa</taxon>
        <taxon>Ecdysozoa</taxon>
        <taxon>Arthropoda</taxon>
        <taxon>Hexapoda</taxon>
        <taxon>Collembola</taxon>
        <taxon>Entomobryomorpha</taxon>
        <taxon>Isotomoidea</taxon>
        <taxon>Isotomidae</taxon>
        <taxon>Proisotominae</taxon>
        <taxon>Folsomia</taxon>
    </lineage>
</organism>
<keyword evidence="4" id="KW-1015">Disulfide bond</keyword>
<dbReference type="InterPro" id="IPR036179">
    <property type="entry name" value="Ig-like_dom_sf"/>
</dbReference>
<dbReference type="SMART" id="SM00280">
    <property type="entry name" value="KAZAL"/>
    <property type="match status" value="1"/>
</dbReference>
<dbReference type="SMART" id="SM00409">
    <property type="entry name" value="IG"/>
    <property type="match status" value="1"/>
</dbReference>
<proteinExistence type="predicted"/>
<dbReference type="SMART" id="SM00408">
    <property type="entry name" value="IGc2"/>
    <property type="match status" value="1"/>
</dbReference>
<sequence length="376" mass="39842">MAKFTSLTILISCFLILATIAGSSYAESTQQSPSGGGAGENRASKVRTKLSAAARKKKVGGVVRAKVEPVVTTLAPTTTAEDNPSELSVPTTVGSAESITVEGGDHTTNTLPEVTTTTRAPKVVKKVSRNNNSPTQPGSIPQACGECFQEDCNIIKDTNCPNGLVLDQCSCCFVCGALEGNRCFNASLNLPYNPDVGICGGHLDCLLRSDLDPTEPREALCECRDKRIVCGNDHQTYLSECKLREAAHTKVGLLVASWSPCVSAPVITTPVENATVTIGEDVSLSCEVRSYPASVLHWEFVAEGSSSPIPLVLPGDDSGIVIVVRGGPEQIMTTSWIQIIAVNPKRQGTYYCVAKNTEGTTQTSAQVQVYKSVDDD</sequence>
<dbReference type="Gene3D" id="3.30.60.30">
    <property type="match status" value="1"/>
</dbReference>
<dbReference type="OMA" id="WIQIIAV"/>
<dbReference type="PANTHER" id="PTHR14186:SF19">
    <property type="entry name" value="INSULIN-LIKE GROWTH FACTOR-BINDING PROTEIN 7"/>
    <property type="match status" value="1"/>
</dbReference>
<evidence type="ECO:0000256" key="5">
    <source>
        <dbReference type="ARBA" id="ARBA00023319"/>
    </source>
</evidence>
<dbReference type="Proteomes" id="UP000198287">
    <property type="component" value="Unassembled WGS sequence"/>
</dbReference>
<feature type="domain" description="Ig-like" evidence="8">
    <location>
        <begin position="265"/>
        <end position="368"/>
    </location>
</feature>
<evidence type="ECO:0000313" key="11">
    <source>
        <dbReference type="Proteomes" id="UP000198287"/>
    </source>
</evidence>
<comment type="caution">
    <text evidence="10">The sequence shown here is derived from an EMBL/GenBank/DDBJ whole genome shotgun (WGS) entry which is preliminary data.</text>
</comment>
<feature type="signal peptide" evidence="7">
    <location>
        <begin position="1"/>
        <end position="26"/>
    </location>
</feature>
<accession>A0A226DLG4</accession>
<evidence type="ECO:0000259" key="8">
    <source>
        <dbReference type="PROSITE" id="PS50835"/>
    </source>
</evidence>
<gene>
    <name evidence="10" type="ORF">Fcan01_19718</name>
</gene>
<keyword evidence="2" id="KW-0964">Secreted</keyword>
<feature type="region of interest" description="Disordered" evidence="6">
    <location>
        <begin position="27"/>
        <end position="51"/>
    </location>
</feature>
<dbReference type="GO" id="GO:0005520">
    <property type="term" value="F:insulin-like growth factor binding"/>
    <property type="evidence" value="ECO:0007669"/>
    <property type="project" value="InterPro"/>
</dbReference>
<evidence type="ECO:0000256" key="3">
    <source>
        <dbReference type="ARBA" id="ARBA00022729"/>
    </source>
</evidence>
<dbReference type="GO" id="GO:0005576">
    <property type="term" value="C:extracellular region"/>
    <property type="evidence" value="ECO:0007669"/>
    <property type="project" value="UniProtKB-SubCell"/>
</dbReference>
<protein>
    <submittedName>
        <fullName evidence="10">Insulin-like growth factor-binding protein-related protein 1</fullName>
    </submittedName>
</protein>
<feature type="chain" id="PRO_5012149578" evidence="7">
    <location>
        <begin position="27"/>
        <end position="376"/>
    </location>
</feature>
<dbReference type="PANTHER" id="PTHR14186">
    <property type="entry name" value="INSULIN-LIKE GROWTH FACTOR BINDING PROTEIN-RELATED"/>
    <property type="match status" value="1"/>
</dbReference>
<comment type="subcellular location">
    <subcellularLocation>
        <location evidence="1">Secreted</location>
    </subcellularLocation>
</comment>
<feature type="domain" description="IGFBP N-terminal" evidence="9">
    <location>
        <begin position="140"/>
        <end position="224"/>
    </location>
</feature>
<keyword evidence="5" id="KW-0393">Immunoglobulin domain</keyword>
<dbReference type="PROSITE" id="PS50835">
    <property type="entry name" value="IG_LIKE"/>
    <property type="match status" value="1"/>
</dbReference>
<dbReference type="AlphaFoldDB" id="A0A226DLG4"/>
<dbReference type="SUPFAM" id="SSF100895">
    <property type="entry name" value="Kazal-type serine protease inhibitors"/>
    <property type="match status" value="1"/>
</dbReference>
<keyword evidence="3 7" id="KW-0732">Signal</keyword>
<name>A0A226DLG4_FOLCA</name>
<dbReference type="InterPro" id="IPR009030">
    <property type="entry name" value="Growth_fac_rcpt_cys_sf"/>
</dbReference>
<dbReference type="InterPro" id="IPR007110">
    <property type="entry name" value="Ig-like_dom"/>
</dbReference>
<dbReference type="EMBL" id="LNIX01000017">
    <property type="protein sequence ID" value="OXA45684.1"/>
    <property type="molecule type" value="Genomic_DNA"/>
</dbReference>
<dbReference type="InterPro" id="IPR003598">
    <property type="entry name" value="Ig_sub2"/>
</dbReference>
<evidence type="ECO:0000259" key="9">
    <source>
        <dbReference type="PROSITE" id="PS51323"/>
    </source>
</evidence>
<dbReference type="InterPro" id="IPR003599">
    <property type="entry name" value="Ig_sub"/>
</dbReference>
<dbReference type="InterPro" id="IPR002350">
    <property type="entry name" value="Kazal_dom"/>
</dbReference>
<dbReference type="InterPro" id="IPR000867">
    <property type="entry name" value="IGFBP-like"/>
</dbReference>
<dbReference type="Pfam" id="PF13927">
    <property type="entry name" value="Ig_3"/>
    <property type="match status" value="1"/>
</dbReference>
<evidence type="ECO:0000256" key="6">
    <source>
        <dbReference type="SAM" id="MobiDB-lite"/>
    </source>
</evidence>
<dbReference type="GO" id="GO:0009966">
    <property type="term" value="P:regulation of signal transduction"/>
    <property type="evidence" value="ECO:0007669"/>
    <property type="project" value="TreeGrafter"/>
</dbReference>
<evidence type="ECO:0000256" key="1">
    <source>
        <dbReference type="ARBA" id="ARBA00004613"/>
    </source>
</evidence>
<evidence type="ECO:0000313" key="10">
    <source>
        <dbReference type="EMBL" id="OXA45684.1"/>
    </source>
</evidence>
<evidence type="ECO:0000256" key="4">
    <source>
        <dbReference type="ARBA" id="ARBA00023157"/>
    </source>
</evidence>
<dbReference type="InterPro" id="IPR036058">
    <property type="entry name" value="Kazal_dom_sf"/>
</dbReference>
<dbReference type="SUPFAM" id="SSF57184">
    <property type="entry name" value="Growth factor receptor domain"/>
    <property type="match status" value="1"/>
</dbReference>
<dbReference type="Pfam" id="PF07648">
    <property type="entry name" value="Kazal_2"/>
    <property type="match status" value="1"/>
</dbReference>
<dbReference type="Gene3D" id="4.10.40.20">
    <property type="match status" value="1"/>
</dbReference>